<dbReference type="Proteomes" id="UP001501576">
    <property type="component" value="Unassembled WGS sequence"/>
</dbReference>
<proteinExistence type="predicted"/>
<organism evidence="2 3">
    <name type="scientific">Streptomyces mordarskii</name>
    <dbReference type="NCBI Taxonomy" id="1226758"/>
    <lineage>
        <taxon>Bacteria</taxon>
        <taxon>Bacillati</taxon>
        <taxon>Actinomycetota</taxon>
        <taxon>Actinomycetes</taxon>
        <taxon>Kitasatosporales</taxon>
        <taxon>Streptomycetaceae</taxon>
        <taxon>Streptomyces</taxon>
    </lineage>
</organism>
<accession>A0ABN1D6X2</accession>
<name>A0ABN1D6X2_9ACTN</name>
<keyword evidence="3" id="KW-1185">Reference proteome</keyword>
<protein>
    <submittedName>
        <fullName evidence="2">Uncharacterized protein</fullName>
    </submittedName>
</protein>
<evidence type="ECO:0000313" key="2">
    <source>
        <dbReference type="EMBL" id="GAA0535889.1"/>
    </source>
</evidence>
<feature type="compositionally biased region" description="Basic and acidic residues" evidence="1">
    <location>
        <begin position="52"/>
        <end position="63"/>
    </location>
</feature>
<feature type="compositionally biased region" description="Low complexity" evidence="1">
    <location>
        <begin position="35"/>
        <end position="46"/>
    </location>
</feature>
<reference evidence="2 3" key="1">
    <citation type="journal article" date="2019" name="Int. J. Syst. Evol. Microbiol.">
        <title>The Global Catalogue of Microorganisms (GCM) 10K type strain sequencing project: providing services to taxonomists for standard genome sequencing and annotation.</title>
        <authorList>
            <consortium name="The Broad Institute Genomics Platform"/>
            <consortium name="The Broad Institute Genome Sequencing Center for Infectious Disease"/>
            <person name="Wu L."/>
            <person name="Ma J."/>
        </authorList>
    </citation>
    <scope>NUCLEOTIDE SEQUENCE [LARGE SCALE GENOMIC DNA]</scope>
    <source>
        <strain evidence="2 3">JCM 5052</strain>
    </source>
</reference>
<evidence type="ECO:0000256" key="1">
    <source>
        <dbReference type="SAM" id="MobiDB-lite"/>
    </source>
</evidence>
<feature type="region of interest" description="Disordered" evidence="1">
    <location>
        <begin position="23"/>
        <end position="82"/>
    </location>
</feature>
<gene>
    <name evidence="2" type="ORF">GCM10010390_42120</name>
</gene>
<evidence type="ECO:0000313" key="3">
    <source>
        <dbReference type="Proteomes" id="UP001501576"/>
    </source>
</evidence>
<comment type="caution">
    <text evidence="2">The sequence shown here is derived from an EMBL/GenBank/DDBJ whole genome shotgun (WGS) entry which is preliminary data.</text>
</comment>
<dbReference type="EMBL" id="BAAABZ010000042">
    <property type="protein sequence ID" value="GAA0535889.1"/>
    <property type="molecule type" value="Genomic_DNA"/>
</dbReference>
<sequence length="144" mass="15469">MYAYGSYAEQIVLPAAGAVPVWDDSEQKAETARASSGDGLSSDDSGPQGRAPRGDRVDEEEKRRVIRGASAHTKARAVRRKGQGELQPQVACWAVSPSRGPRWGCTRFPNTAVSSAGSVSWCVRRARRAWPQASRPAACPTGCR</sequence>